<accession>A0A368HIB2</accession>
<comment type="caution">
    <text evidence="1">The sequence shown here is derived from an EMBL/GenBank/DDBJ whole genome shotgun (WGS) entry which is preliminary data.</text>
</comment>
<gene>
    <name evidence="1" type="ORF">C4900_05130</name>
</gene>
<dbReference type="AlphaFoldDB" id="A0A368HIB2"/>
<dbReference type="EMBL" id="PSYR01000001">
    <property type="protein sequence ID" value="RCN59112.1"/>
    <property type="molecule type" value="Genomic_DNA"/>
</dbReference>
<organism evidence="1 2">
    <name type="scientific">Acidiferrobacter thiooxydans</name>
    <dbReference type="NCBI Taxonomy" id="163359"/>
    <lineage>
        <taxon>Bacteria</taxon>
        <taxon>Pseudomonadati</taxon>
        <taxon>Pseudomonadota</taxon>
        <taxon>Gammaproteobacteria</taxon>
        <taxon>Acidiferrobacterales</taxon>
        <taxon>Acidiferrobacteraceae</taxon>
        <taxon>Acidiferrobacter</taxon>
    </lineage>
</organism>
<sequence length="100" mass="11407">MTMTIIRVAALGKNYTGFGGAYMSHAVAHVFIQVMLFPDTIPLIPAKTWYSGQSRIEPPVPDVFCRKERLCIVYGTKELYDRTHYSEAEIVKLRLVNHFS</sequence>
<reference evidence="1 2" key="1">
    <citation type="submission" date="2018-02" db="EMBL/GenBank/DDBJ databases">
        <title>Insights into the biology of acidophilic members of the Acidiferrobacteraceae family derived from comparative genomic analyses.</title>
        <authorList>
            <person name="Issotta F."/>
            <person name="Thyssen C."/>
            <person name="Mena C."/>
            <person name="Moya A."/>
            <person name="Bellenberg S."/>
            <person name="Sproer C."/>
            <person name="Covarrubias P.C."/>
            <person name="Sand W."/>
            <person name="Quatrini R."/>
            <person name="Vera M."/>
        </authorList>
    </citation>
    <scope>NUCLEOTIDE SEQUENCE [LARGE SCALE GENOMIC DNA]</scope>
    <source>
        <strain evidence="2">m-1</strain>
    </source>
</reference>
<protein>
    <submittedName>
        <fullName evidence="1">Uncharacterized protein</fullName>
    </submittedName>
</protein>
<proteinExistence type="predicted"/>
<name>A0A368HIB2_9GAMM</name>
<keyword evidence="2" id="KW-1185">Reference proteome</keyword>
<evidence type="ECO:0000313" key="1">
    <source>
        <dbReference type="EMBL" id="RCN59112.1"/>
    </source>
</evidence>
<evidence type="ECO:0000313" key="2">
    <source>
        <dbReference type="Proteomes" id="UP000253250"/>
    </source>
</evidence>
<dbReference type="Proteomes" id="UP000253250">
    <property type="component" value="Unassembled WGS sequence"/>
</dbReference>